<dbReference type="PANTHER" id="PTHR24359">
    <property type="entry name" value="SERINE/THREONINE-PROTEIN KINASE SBK1"/>
    <property type="match status" value="1"/>
</dbReference>
<proteinExistence type="predicted"/>
<dbReference type="AlphaFoldDB" id="A0AAN7Z915"/>
<dbReference type="PANTHER" id="PTHR24359:SF37">
    <property type="entry name" value="PROTEIN KINASE DOMAIN-CONTAINING PROTEIN"/>
    <property type="match status" value="1"/>
</dbReference>
<dbReference type="EMBL" id="JAWHQM010000036">
    <property type="protein sequence ID" value="KAK5633817.1"/>
    <property type="molecule type" value="Genomic_DNA"/>
</dbReference>
<dbReference type="InterPro" id="IPR000719">
    <property type="entry name" value="Prot_kinase_dom"/>
</dbReference>
<comment type="caution">
    <text evidence="3">The sequence shown here is derived from an EMBL/GenBank/DDBJ whole genome shotgun (WGS) entry which is preliminary data.</text>
</comment>
<dbReference type="InterPro" id="IPR011009">
    <property type="entry name" value="Kinase-like_dom_sf"/>
</dbReference>
<keyword evidence="4" id="KW-1185">Reference proteome</keyword>
<dbReference type="Proteomes" id="UP001305414">
    <property type="component" value="Unassembled WGS sequence"/>
</dbReference>
<dbReference type="Gene3D" id="1.10.510.10">
    <property type="entry name" value="Transferase(Phosphotransferase) domain 1"/>
    <property type="match status" value="1"/>
</dbReference>
<organism evidence="3 4">
    <name type="scientific">Xylaria bambusicola</name>
    <dbReference type="NCBI Taxonomy" id="326684"/>
    <lineage>
        <taxon>Eukaryota</taxon>
        <taxon>Fungi</taxon>
        <taxon>Dikarya</taxon>
        <taxon>Ascomycota</taxon>
        <taxon>Pezizomycotina</taxon>
        <taxon>Sordariomycetes</taxon>
        <taxon>Xylariomycetidae</taxon>
        <taxon>Xylariales</taxon>
        <taxon>Xylariaceae</taxon>
        <taxon>Xylaria</taxon>
    </lineage>
</organism>
<feature type="domain" description="Protein kinase" evidence="2">
    <location>
        <begin position="250"/>
        <end position="583"/>
    </location>
</feature>
<dbReference type="PROSITE" id="PS50011">
    <property type="entry name" value="PROTEIN_KINASE_DOM"/>
    <property type="match status" value="1"/>
</dbReference>
<evidence type="ECO:0000259" key="2">
    <source>
        <dbReference type="PROSITE" id="PS50011"/>
    </source>
</evidence>
<dbReference type="GO" id="GO:0005524">
    <property type="term" value="F:ATP binding"/>
    <property type="evidence" value="ECO:0007669"/>
    <property type="project" value="InterPro"/>
</dbReference>
<feature type="region of interest" description="Disordered" evidence="1">
    <location>
        <begin position="747"/>
        <end position="769"/>
    </location>
</feature>
<dbReference type="GO" id="GO:0004674">
    <property type="term" value="F:protein serine/threonine kinase activity"/>
    <property type="evidence" value="ECO:0007669"/>
    <property type="project" value="TreeGrafter"/>
</dbReference>
<feature type="compositionally biased region" description="Polar residues" evidence="1">
    <location>
        <begin position="23"/>
        <end position="56"/>
    </location>
</feature>
<dbReference type="SUPFAM" id="SSF56112">
    <property type="entry name" value="Protein kinase-like (PK-like)"/>
    <property type="match status" value="1"/>
</dbReference>
<feature type="compositionally biased region" description="Polar residues" evidence="1">
    <location>
        <begin position="664"/>
        <end position="673"/>
    </location>
</feature>
<feature type="region of interest" description="Disordered" evidence="1">
    <location>
        <begin position="17"/>
        <end position="56"/>
    </location>
</feature>
<evidence type="ECO:0000313" key="4">
    <source>
        <dbReference type="Proteomes" id="UP001305414"/>
    </source>
</evidence>
<evidence type="ECO:0000313" key="3">
    <source>
        <dbReference type="EMBL" id="KAK5633817.1"/>
    </source>
</evidence>
<feature type="region of interest" description="Disordered" evidence="1">
    <location>
        <begin position="652"/>
        <end position="673"/>
    </location>
</feature>
<dbReference type="Pfam" id="PF00069">
    <property type="entry name" value="Pkinase"/>
    <property type="match status" value="1"/>
</dbReference>
<reference evidence="3 4" key="1">
    <citation type="submission" date="2023-10" db="EMBL/GenBank/DDBJ databases">
        <title>Draft genome sequence of Xylaria bambusicola isolate GMP-LS, the root and basal stem rot pathogen of sugarcane in Indonesia.</title>
        <authorList>
            <person name="Selvaraj P."/>
            <person name="Muralishankar V."/>
            <person name="Muruganantham S."/>
            <person name="Sp S."/>
            <person name="Haryani S."/>
            <person name="Lau K.J.X."/>
            <person name="Naqvi N.I."/>
        </authorList>
    </citation>
    <scope>NUCLEOTIDE SEQUENCE [LARGE SCALE GENOMIC DNA]</scope>
    <source>
        <strain evidence="3">GMP-LS</strain>
    </source>
</reference>
<accession>A0AAN7Z915</accession>
<evidence type="ECO:0000256" key="1">
    <source>
        <dbReference type="SAM" id="MobiDB-lite"/>
    </source>
</evidence>
<feature type="compositionally biased region" description="Polar residues" evidence="1">
    <location>
        <begin position="747"/>
        <end position="764"/>
    </location>
</feature>
<dbReference type="CDD" id="cd00180">
    <property type="entry name" value="PKc"/>
    <property type="match status" value="1"/>
</dbReference>
<gene>
    <name evidence="3" type="ORF">RRF57_009531</name>
</gene>
<protein>
    <recommendedName>
        <fullName evidence="2">Protein kinase domain-containing protein</fullName>
    </recommendedName>
</protein>
<dbReference type="SMART" id="SM00220">
    <property type="entry name" value="S_TKc"/>
    <property type="match status" value="1"/>
</dbReference>
<name>A0AAN7Z915_9PEZI</name>
<sequence length="819" mass="92450">MPPQVPWGEMNEVALADMDPGETSPSLSPCDTSTIADGSDSKQLPQTSTNDKNGSDCHQTAILSSFVTEQDLDKSLRIAMVASAIGHSGQQAFVPSNDLDRVINTTALSWELKRLRIVSNTDPNYYTNQICGIHEGESPQGKRTKTSRRRIFAILVLIELTSAILDIIREGIYDWDLPMTLNNPKFPQLFRRRGGEELPVTFSKNWPSFKKEAFFRCQWQLSSPYLEMRTNINTSINHYQLDQHIILPITSIGDSDRHGGFGSVRKIEIHPAHRNSLTTGSKSCLALKKLHRGIEGEFWAEVHSLKRLRKDHPHLIQLLATCQHGHDYYLFFPWADGGNLDDFFKSYLKVDFPPRDLKLSKWLASQLSGLSDALASIHKCKLDASAVNMSGFKSEDARKIYGTHGDLKPENILWFKRNDTGGETRYLGEFKISDFGLTSFHGLESRNKFEPRGYTATYRAPEYDIQHIVSQKYDMWSFGGVLTELATWYLRGGDAVTAFRMERLEDTIPGFKEDIFFSLPNHQRHNPIDRATEKASVRKHLNMLRNQQGCTEFFLELINFVDDHLLRMQPFKRCRISELQEFISSLNQKCHEDDNYCIERITPVSHRRGTNLSELLSNPTQYSVIQASSSRGSSMILSTMSDKCAARHSSMLQKSQDSLDRTPSIRSSGSNLEVWQNQRPRAVSTVKEIETPVISQHHEEISGQHDADTASLARFGSTNDNAARSDKEDAFSGWTATFQRSRNAQCAGPIQQTEARSLHQNSDKSAPAVTAKALEGESYSASESCCSLGRTRAVIVSKWSMLLRRLSVIIERVIGDRST</sequence>